<keyword evidence="1" id="KW-0472">Membrane</keyword>
<keyword evidence="1" id="KW-0812">Transmembrane</keyword>
<dbReference type="Proteomes" id="UP001302719">
    <property type="component" value="Chromosome"/>
</dbReference>
<dbReference type="InterPro" id="IPR024623">
    <property type="entry name" value="YtxH"/>
</dbReference>
<keyword evidence="1" id="KW-1133">Transmembrane helix</keyword>
<dbReference type="InterPro" id="IPR052928">
    <property type="entry name" value="Desiccation-related_membrane"/>
</dbReference>
<proteinExistence type="predicted"/>
<dbReference type="PANTHER" id="PTHR35792">
    <property type="entry name" value="GENERAL STRESS PROTEIN"/>
    <property type="match status" value="1"/>
</dbReference>
<accession>A0AA96GFN4</accession>
<dbReference type="KEGG" id="nall:PP769_13075"/>
<name>A0AA96GFN4_9BACT</name>
<reference evidence="2 3" key="1">
    <citation type="submission" date="2023-01" db="EMBL/GenBank/DDBJ databases">
        <title>Cultivation and genomic characterization of new, ubiquitous marine nitrite-oxidizing bacteria from the Nitrospirales.</title>
        <authorList>
            <person name="Mueller A.J."/>
            <person name="Daebeler A."/>
            <person name="Herbold C.W."/>
            <person name="Kirkegaard R.H."/>
            <person name="Daims H."/>
        </authorList>
    </citation>
    <scope>NUCLEOTIDE SEQUENCE [LARGE SCALE GENOMIC DNA]</scope>
    <source>
        <strain evidence="2 3">VA</strain>
    </source>
</reference>
<organism evidence="2 3">
    <name type="scientific">Candidatus Nitrospira allomarina</name>
    <dbReference type="NCBI Taxonomy" id="3020900"/>
    <lineage>
        <taxon>Bacteria</taxon>
        <taxon>Pseudomonadati</taxon>
        <taxon>Nitrospirota</taxon>
        <taxon>Nitrospiria</taxon>
        <taxon>Nitrospirales</taxon>
        <taxon>Nitrospiraceae</taxon>
        <taxon>Nitrospira</taxon>
    </lineage>
</organism>
<dbReference type="RefSeq" id="WP_312640802.1">
    <property type="nucleotide sequence ID" value="NZ_CP116967.1"/>
</dbReference>
<dbReference type="AlphaFoldDB" id="A0AA96GFN4"/>
<gene>
    <name evidence="2" type="ORF">PP769_13075</name>
</gene>
<keyword evidence="3" id="KW-1185">Reference proteome</keyword>
<dbReference type="EMBL" id="CP116967">
    <property type="protein sequence ID" value="WNM56906.1"/>
    <property type="molecule type" value="Genomic_DNA"/>
</dbReference>
<feature type="transmembrane region" description="Helical" evidence="1">
    <location>
        <begin position="12"/>
        <end position="33"/>
    </location>
</feature>
<sequence>MMDEHTTQGDSCWVNTFVFIAGFLLGAGSAILLTPEAGTHVRDRLARGAKTAQDEFSDMASQTKEAVHAWSEEAKKTMKQAATRVNSAVDATKQAVKTDSFDV</sequence>
<evidence type="ECO:0000313" key="2">
    <source>
        <dbReference type="EMBL" id="WNM56906.1"/>
    </source>
</evidence>
<dbReference type="PANTHER" id="PTHR35792:SF2">
    <property type="entry name" value="GENERAL STRESS PROTEIN"/>
    <property type="match status" value="1"/>
</dbReference>
<evidence type="ECO:0000256" key="1">
    <source>
        <dbReference type="SAM" id="Phobius"/>
    </source>
</evidence>
<protein>
    <submittedName>
        <fullName evidence="2">YtxH domain-containing protein</fullName>
    </submittedName>
</protein>
<evidence type="ECO:0000313" key="3">
    <source>
        <dbReference type="Proteomes" id="UP001302719"/>
    </source>
</evidence>
<dbReference type="Pfam" id="PF12732">
    <property type="entry name" value="YtxH"/>
    <property type="match status" value="1"/>
</dbReference>